<name>A0A919WE10_9BACI</name>
<dbReference type="RefSeq" id="WP_095312662.1">
    <property type="nucleotide sequence ID" value="NZ_BORC01000001.1"/>
</dbReference>
<proteinExistence type="predicted"/>
<evidence type="ECO:0000313" key="2">
    <source>
        <dbReference type="EMBL" id="GIN60031.1"/>
    </source>
</evidence>
<dbReference type="InterPro" id="IPR047753">
    <property type="entry name" value="YtzI-like"/>
</dbReference>
<organism evidence="2 3">
    <name type="scientific">Robertmurraya siralis</name>
    <dbReference type="NCBI Taxonomy" id="77777"/>
    <lineage>
        <taxon>Bacteria</taxon>
        <taxon>Bacillati</taxon>
        <taxon>Bacillota</taxon>
        <taxon>Bacilli</taxon>
        <taxon>Bacillales</taxon>
        <taxon>Bacillaceae</taxon>
        <taxon>Robertmurraya</taxon>
    </lineage>
</organism>
<dbReference type="Proteomes" id="UP000682111">
    <property type="component" value="Unassembled WGS sequence"/>
</dbReference>
<gene>
    <name evidence="2" type="ORF">J27TS8_00240</name>
</gene>
<evidence type="ECO:0008006" key="4">
    <source>
        <dbReference type="Google" id="ProtNLM"/>
    </source>
</evidence>
<protein>
    <recommendedName>
        <fullName evidence="4">YtzI protein</fullName>
    </recommendedName>
</protein>
<sequence length="53" mass="6015">MLTVLIICIIIVFVVLLLSVLTTSKAYSYKHSVDPLEDNPHLNQDRDTDQSNK</sequence>
<reference evidence="2" key="1">
    <citation type="submission" date="2021-03" db="EMBL/GenBank/DDBJ databases">
        <title>Antimicrobial resistance genes in bacteria isolated from Japanese honey, and their potential for conferring macrolide and lincosamide resistance in the American foulbrood pathogen Paenibacillus larvae.</title>
        <authorList>
            <person name="Okamoto M."/>
            <person name="Kumagai M."/>
            <person name="Kanamori H."/>
            <person name="Takamatsu D."/>
        </authorList>
    </citation>
    <scope>NUCLEOTIDE SEQUENCE</scope>
    <source>
        <strain evidence="2">J27TS8</strain>
    </source>
</reference>
<evidence type="ECO:0000313" key="3">
    <source>
        <dbReference type="Proteomes" id="UP000682111"/>
    </source>
</evidence>
<accession>A0A919WE10</accession>
<dbReference type="NCBIfam" id="NF033232">
    <property type="entry name" value="small_YtzI"/>
    <property type="match status" value="1"/>
</dbReference>
<dbReference type="OrthoDB" id="2941797at2"/>
<evidence type="ECO:0000256" key="1">
    <source>
        <dbReference type="SAM" id="MobiDB-lite"/>
    </source>
</evidence>
<comment type="caution">
    <text evidence="2">The sequence shown here is derived from an EMBL/GenBank/DDBJ whole genome shotgun (WGS) entry which is preliminary data.</text>
</comment>
<feature type="region of interest" description="Disordered" evidence="1">
    <location>
        <begin position="33"/>
        <end position="53"/>
    </location>
</feature>
<dbReference type="AlphaFoldDB" id="A0A919WE10"/>
<keyword evidence="3" id="KW-1185">Reference proteome</keyword>
<dbReference type="EMBL" id="BORC01000001">
    <property type="protein sequence ID" value="GIN60031.1"/>
    <property type="molecule type" value="Genomic_DNA"/>
</dbReference>